<dbReference type="RefSeq" id="WP_089247695.1">
    <property type="nucleotide sequence ID" value="NZ_FZOW01000008.1"/>
</dbReference>
<dbReference type="Proteomes" id="UP000198327">
    <property type="component" value="Unassembled WGS sequence"/>
</dbReference>
<evidence type="ECO:0000313" key="3">
    <source>
        <dbReference type="EMBL" id="SNT04878.1"/>
    </source>
</evidence>
<evidence type="ECO:0008006" key="5">
    <source>
        <dbReference type="Google" id="ProtNLM"/>
    </source>
</evidence>
<dbReference type="OrthoDB" id="3668964at2"/>
<gene>
    <name evidence="3" type="ORF">SAMN05421642_108216</name>
</gene>
<reference evidence="4" key="1">
    <citation type="submission" date="2017-06" db="EMBL/GenBank/DDBJ databases">
        <authorList>
            <person name="Varghese N."/>
            <person name="Submissions S."/>
        </authorList>
    </citation>
    <scope>NUCLEOTIDE SEQUENCE [LARGE SCALE GENOMIC DNA]</scope>
    <source>
        <strain evidence="4">JCM 23211</strain>
    </source>
</reference>
<evidence type="ECO:0000256" key="1">
    <source>
        <dbReference type="ARBA" id="ARBA00008645"/>
    </source>
</evidence>
<comment type="similarity">
    <text evidence="1">Belongs to the AB hydrolase superfamily.</text>
</comment>
<protein>
    <recommendedName>
        <fullName evidence="5">Acetyl xylan esterase (AXE1)</fullName>
    </recommendedName>
</protein>
<evidence type="ECO:0000313" key="4">
    <source>
        <dbReference type="Proteomes" id="UP000198327"/>
    </source>
</evidence>
<sequence>MGTQDKSECLRSRIRDALGVPSEDPAPAVHEQRNWSDKGVEGTALTWGNTDAWLLRPAGTTQDLPAVLLLHGHDGMKFYGKEKVADGPDPIPDKVVELRKRGYDGRSAATTLVQAGFAVLVHDVFPWGSRRVEWDDFPDRARKAAGQDPENYEAAAREHEHGLAKIAALSGTSLAGQALREDLTALAVLRSTPGIDPTRIAAAGFSGGGARVVHLLAAADLKAAVVTAMMSTFADVANGHADDTTWLMITPGLPAVCDWPDVAASAAPTPLLVQFASDDRHFSATGMYDAEAALQLAYDGTDALTTQWFPHGHRFSTDMQVAATGWLHGRV</sequence>
<dbReference type="AlphaFoldDB" id="A0A239JHH2"/>
<dbReference type="InterPro" id="IPR029058">
    <property type="entry name" value="AB_hydrolase_fold"/>
</dbReference>
<feature type="region of interest" description="Disordered" evidence="2">
    <location>
        <begin position="14"/>
        <end position="37"/>
    </location>
</feature>
<name>A0A239JHH2_9NOCA</name>
<dbReference type="Gene3D" id="3.40.50.1820">
    <property type="entry name" value="alpha/beta hydrolase"/>
    <property type="match status" value="1"/>
</dbReference>
<accession>A0A239JHH2</accession>
<dbReference type="SUPFAM" id="SSF53474">
    <property type="entry name" value="alpha/beta-Hydrolases"/>
    <property type="match status" value="1"/>
</dbReference>
<proteinExistence type="inferred from homology"/>
<keyword evidence="4" id="KW-1185">Reference proteome</keyword>
<dbReference type="EMBL" id="FZOW01000008">
    <property type="protein sequence ID" value="SNT04878.1"/>
    <property type="molecule type" value="Genomic_DNA"/>
</dbReference>
<dbReference type="InterPro" id="IPR050261">
    <property type="entry name" value="FrsA_esterase"/>
</dbReference>
<organism evidence="3 4">
    <name type="scientific">Rhodococcoides kyotonense</name>
    <dbReference type="NCBI Taxonomy" id="398843"/>
    <lineage>
        <taxon>Bacteria</taxon>
        <taxon>Bacillati</taxon>
        <taxon>Actinomycetota</taxon>
        <taxon>Actinomycetes</taxon>
        <taxon>Mycobacteriales</taxon>
        <taxon>Nocardiaceae</taxon>
        <taxon>Rhodococcoides</taxon>
    </lineage>
</organism>
<dbReference type="PANTHER" id="PTHR22946:SF8">
    <property type="entry name" value="ACETYL XYLAN ESTERASE DOMAIN-CONTAINING PROTEIN"/>
    <property type="match status" value="1"/>
</dbReference>
<dbReference type="PANTHER" id="PTHR22946">
    <property type="entry name" value="DIENELACTONE HYDROLASE DOMAIN-CONTAINING PROTEIN-RELATED"/>
    <property type="match status" value="1"/>
</dbReference>
<evidence type="ECO:0000256" key="2">
    <source>
        <dbReference type="SAM" id="MobiDB-lite"/>
    </source>
</evidence>